<gene>
    <name evidence="2" type="ORF">JR064_22315</name>
</gene>
<protein>
    <recommendedName>
        <fullName evidence="1">4-fold beta flower domain-containing protein</fullName>
    </recommendedName>
</protein>
<dbReference type="Proteomes" id="UP000695802">
    <property type="component" value="Unassembled WGS sequence"/>
</dbReference>
<evidence type="ECO:0000313" key="2">
    <source>
        <dbReference type="EMBL" id="MBN6104903.1"/>
    </source>
</evidence>
<comment type="caution">
    <text evidence="2">The sequence shown here is derived from an EMBL/GenBank/DDBJ whole genome shotgun (WGS) entry which is preliminary data.</text>
</comment>
<dbReference type="EMBL" id="JAFIWB010000046">
    <property type="protein sequence ID" value="MBN6104903.1"/>
    <property type="molecule type" value="Genomic_DNA"/>
</dbReference>
<reference evidence="2 3" key="1">
    <citation type="submission" date="2021-02" db="EMBL/GenBank/DDBJ databases">
        <title>Taxonomically Unique Crown Gall-Associated Xanthomonas Stains Have Deficiency in Virulence Repertories.</title>
        <authorList>
            <person name="Mafakheri H."/>
            <person name="Taghavi S.M."/>
            <person name="Dimkic I."/>
            <person name="Nemanja K."/>
            <person name="Osdaghi E."/>
        </authorList>
    </citation>
    <scope>NUCLEOTIDE SEQUENCE [LARGE SCALE GENOMIC DNA]</scope>
    <source>
        <strain evidence="2 3">FX4</strain>
    </source>
</reference>
<dbReference type="InterPro" id="IPR048911">
    <property type="entry name" value="Bflower"/>
</dbReference>
<evidence type="ECO:0000313" key="3">
    <source>
        <dbReference type="Proteomes" id="UP000695802"/>
    </source>
</evidence>
<sequence>MTVTLYGPDGRHFGWMLDGYVFDAGYQPLAFPEGDDLYSFSECSWLGTYDSIAVYARDGRVVAIFPGHSPLRVIPSRLGRLPPRISPAPSPLPEQHRHAVNLDAASNAKHWPGLSLVEWLGQQDS</sequence>
<dbReference type="RefSeq" id="WP_206231185.1">
    <property type="nucleotide sequence ID" value="NZ_JAFIWB010000046.1"/>
</dbReference>
<feature type="domain" description="4-fold beta flower" evidence="1">
    <location>
        <begin position="4"/>
        <end position="120"/>
    </location>
</feature>
<organism evidence="2 3">
    <name type="scientific">Xanthomonas bonasiae</name>
    <dbReference type="NCBI Taxonomy" id="2810351"/>
    <lineage>
        <taxon>Bacteria</taxon>
        <taxon>Pseudomonadati</taxon>
        <taxon>Pseudomonadota</taxon>
        <taxon>Gammaproteobacteria</taxon>
        <taxon>Lysobacterales</taxon>
        <taxon>Lysobacteraceae</taxon>
        <taxon>Xanthomonas</taxon>
    </lineage>
</organism>
<evidence type="ECO:0000259" key="1">
    <source>
        <dbReference type="Pfam" id="PF21784"/>
    </source>
</evidence>
<accession>A0ABS3B8E6</accession>
<name>A0ABS3B8E6_9XANT</name>
<dbReference type="Pfam" id="PF21784">
    <property type="entry name" value="Bflower"/>
    <property type="match status" value="1"/>
</dbReference>
<proteinExistence type="predicted"/>
<keyword evidence="3" id="KW-1185">Reference proteome</keyword>